<name>A0A2P9HIC7_9HYPH</name>
<accession>A0A2P9HIC7</accession>
<dbReference type="Proteomes" id="UP000246073">
    <property type="component" value="Unassembled WGS sequence"/>
</dbReference>
<gene>
    <name evidence="1" type="ORF">OHAE_3806</name>
</gene>
<sequence>MAGAAPSVNEVPVFLANPYRQDAPLLFVCERQHAGKLQEAEAMTFMLEDSSIKTSRICRFPSFDVYIFHRTQRE</sequence>
<evidence type="ECO:0000313" key="2">
    <source>
        <dbReference type="Proteomes" id="UP000246073"/>
    </source>
</evidence>
<protein>
    <submittedName>
        <fullName evidence="1">Uncharacterized protein</fullName>
    </submittedName>
</protein>
<dbReference type="EMBL" id="OOFM01000004">
    <property type="protein sequence ID" value="SPL63874.1"/>
    <property type="molecule type" value="Genomic_DNA"/>
</dbReference>
<evidence type="ECO:0000313" key="1">
    <source>
        <dbReference type="EMBL" id="SPL63874.1"/>
    </source>
</evidence>
<dbReference type="AlphaFoldDB" id="A0A2P9HIC7"/>
<organism evidence="1 2">
    <name type="scientific">Ochrobactrum soli</name>
    <dbReference type="NCBI Taxonomy" id="2448455"/>
    <lineage>
        <taxon>Bacteria</taxon>
        <taxon>Pseudomonadati</taxon>
        <taxon>Pseudomonadota</taxon>
        <taxon>Alphaproteobacteria</taxon>
        <taxon>Hyphomicrobiales</taxon>
        <taxon>Brucellaceae</taxon>
        <taxon>Brucella/Ochrobactrum group</taxon>
        <taxon>Ochrobactrum</taxon>
    </lineage>
</organism>
<reference evidence="2" key="1">
    <citation type="submission" date="2017-12" db="EMBL/GenBank/DDBJ databases">
        <authorList>
            <person name="Diaz M."/>
        </authorList>
    </citation>
    <scope>NUCLEOTIDE SEQUENCE [LARGE SCALE GENOMIC DNA]</scope>
    <source>
        <strain evidence="2">FI11154</strain>
    </source>
</reference>
<proteinExistence type="predicted"/>